<dbReference type="Proteomes" id="UP000182444">
    <property type="component" value="Chromosome 1F"/>
</dbReference>
<reference evidence="1 2" key="1">
    <citation type="journal article" date="2016" name="PLoS ONE">
        <title>Sequence Assembly of Yarrowia lipolytica Strain W29/CLIB89 Shows Transposable Element Diversity.</title>
        <authorList>
            <person name="Magnan C."/>
            <person name="Yu J."/>
            <person name="Chang I."/>
            <person name="Jahn E."/>
            <person name="Kanomata Y."/>
            <person name="Wu J."/>
            <person name="Zeller M."/>
            <person name="Oakes M."/>
            <person name="Baldi P."/>
            <person name="Sandmeyer S."/>
        </authorList>
    </citation>
    <scope>NUCLEOTIDE SEQUENCE [LARGE SCALE GENOMIC DNA]</scope>
    <source>
        <strain evidence="2">CLIB89(W29)</strain>
    </source>
</reference>
<evidence type="ECO:0000313" key="1">
    <source>
        <dbReference type="EMBL" id="AOW07868.1"/>
    </source>
</evidence>
<evidence type="ECO:0000313" key="2">
    <source>
        <dbReference type="Proteomes" id="UP000182444"/>
    </source>
</evidence>
<dbReference type="GeneID" id="94584083"/>
<dbReference type="VEuPathDB" id="FungiDB:YALI1_F37097g"/>
<dbReference type="RefSeq" id="XP_068139607.1">
    <property type="nucleotide sequence ID" value="XM_068283506.1"/>
</dbReference>
<accession>A0A1D8NQF1</accession>
<dbReference type="EMBL" id="CP017558">
    <property type="protein sequence ID" value="AOW07868.1"/>
    <property type="molecule type" value="Genomic_DNA"/>
</dbReference>
<sequence length="68" mass="7935">MVNTAPRPSHATQTAVTRRPLTYWVTRATRLLHDIHDIRNYTPYCLKLLRVPDSTQRDAISITRPKHL</sequence>
<proteinExistence type="predicted"/>
<protein>
    <submittedName>
        <fullName evidence="1">Uncharacterized protein</fullName>
    </submittedName>
</protein>
<name>A0A1D8NQF1_YARLL</name>
<gene>
    <name evidence="1" type="ORF">YALI1_F37097g</name>
</gene>
<organism evidence="1 2">
    <name type="scientific">Yarrowia lipolytica</name>
    <name type="common">Candida lipolytica</name>
    <dbReference type="NCBI Taxonomy" id="4952"/>
    <lineage>
        <taxon>Eukaryota</taxon>
        <taxon>Fungi</taxon>
        <taxon>Dikarya</taxon>
        <taxon>Ascomycota</taxon>
        <taxon>Saccharomycotina</taxon>
        <taxon>Dipodascomycetes</taxon>
        <taxon>Dipodascales</taxon>
        <taxon>Dipodascales incertae sedis</taxon>
        <taxon>Yarrowia</taxon>
    </lineage>
</organism>
<dbReference type="AlphaFoldDB" id="A0A1D8NQF1"/>